<keyword evidence="2" id="KW-1185">Reference proteome</keyword>
<proteinExistence type="predicted"/>
<dbReference type="AlphaFoldDB" id="A0A3M7Q8C7"/>
<protein>
    <submittedName>
        <fullName evidence="1">Uncharacterized protein</fullName>
    </submittedName>
</protein>
<dbReference type="EMBL" id="REGN01007131">
    <property type="protein sequence ID" value="RNA07195.1"/>
    <property type="molecule type" value="Genomic_DNA"/>
</dbReference>
<organism evidence="1 2">
    <name type="scientific">Brachionus plicatilis</name>
    <name type="common">Marine rotifer</name>
    <name type="synonym">Brachionus muelleri</name>
    <dbReference type="NCBI Taxonomy" id="10195"/>
    <lineage>
        <taxon>Eukaryota</taxon>
        <taxon>Metazoa</taxon>
        <taxon>Spiralia</taxon>
        <taxon>Gnathifera</taxon>
        <taxon>Rotifera</taxon>
        <taxon>Eurotatoria</taxon>
        <taxon>Monogononta</taxon>
        <taxon>Pseudotrocha</taxon>
        <taxon>Ploima</taxon>
        <taxon>Brachionidae</taxon>
        <taxon>Brachionus</taxon>
    </lineage>
</organism>
<comment type="caution">
    <text evidence="1">The sequence shown here is derived from an EMBL/GenBank/DDBJ whole genome shotgun (WGS) entry which is preliminary data.</text>
</comment>
<dbReference type="Proteomes" id="UP000276133">
    <property type="component" value="Unassembled WGS sequence"/>
</dbReference>
<gene>
    <name evidence="1" type="ORF">BpHYR1_044737</name>
</gene>
<evidence type="ECO:0000313" key="2">
    <source>
        <dbReference type="Proteomes" id="UP000276133"/>
    </source>
</evidence>
<name>A0A3M7Q8C7_BRAPC</name>
<reference evidence="1 2" key="1">
    <citation type="journal article" date="2018" name="Sci. Rep.">
        <title>Genomic signatures of local adaptation to the degree of environmental predictability in rotifers.</title>
        <authorList>
            <person name="Franch-Gras L."/>
            <person name="Hahn C."/>
            <person name="Garcia-Roger E.M."/>
            <person name="Carmona M.J."/>
            <person name="Serra M."/>
            <person name="Gomez A."/>
        </authorList>
    </citation>
    <scope>NUCLEOTIDE SEQUENCE [LARGE SCALE GENOMIC DNA]</scope>
    <source>
        <strain evidence="1">HYR1</strain>
    </source>
</reference>
<accession>A0A3M7Q8C7</accession>
<evidence type="ECO:0000313" key="1">
    <source>
        <dbReference type="EMBL" id="RNA07195.1"/>
    </source>
</evidence>
<sequence length="81" mass="9614">MKIYYFRKEKKLTKVNYKMSRPKVIRVNLLAWLQMNSRRLNYKDHGSSIGRKESFTPSLNLSSAHNSYLGKTILFQLTIFN</sequence>